<dbReference type="InterPro" id="IPR028974">
    <property type="entry name" value="TSP_type-3_rpt"/>
</dbReference>
<feature type="compositionally biased region" description="Polar residues" evidence="1">
    <location>
        <begin position="798"/>
        <end position="814"/>
    </location>
</feature>
<reference evidence="3" key="1">
    <citation type="submission" date="2020-01" db="EMBL/GenBank/DDBJ databases">
        <authorList>
            <person name="Meier V. D."/>
            <person name="Meier V D."/>
        </authorList>
    </citation>
    <scope>NUCLEOTIDE SEQUENCE</scope>
    <source>
        <strain evidence="3">HLG_WM_MAG_01</strain>
    </source>
</reference>
<feature type="chain" id="PRO_5028012539" evidence="2">
    <location>
        <begin position="32"/>
        <end position="1157"/>
    </location>
</feature>
<protein>
    <submittedName>
        <fullName evidence="3">Internalin, putative</fullName>
    </submittedName>
</protein>
<dbReference type="GO" id="GO:0005509">
    <property type="term" value="F:calcium ion binding"/>
    <property type="evidence" value="ECO:0007669"/>
    <property type="project" value="InterPro"/>
</dbReference>
<evidence type="ECO:0000256" key="2">
    <source>
        <dbReference type="SAM" id="SignalP"/>
    </source>
</evidence>
<feature type="signal peptide" evidence="2">
    <location>
        <begin position="1"/>
        <end position="31"/>
    </location>
</feature>
<sequence length="1157" mass="123815">MEYTNNKTIHLFIKLMLVIMFALFIPTQAMALDTDGDSIDNTIDIDDDNDGILDSFECSSPLVDWNQLTETATQISGTLNGVGVTVTTTSPHSLPLQIKTDEFITIGDGGLNALGADFSTSERLEIVHTSQTGGAGLEETIFTFTQALTEPMYLHIAGFDYSYTISNTMIETLINGTGIGTDTFTAIPLPGTTPHEGGTSTLIPAGTIEVKITSLEAANDRYYVNLSQNTLPDCDLDNDGIDNHLDLDSDNDGIPDNIEAQTTQGYILPSGVDADNDGLDDAYDANTSGETNSTGVTPVNTDSNDTVDYLDLDSDNDGIFDIVESGQGLNADVNGSTTDPVGVNGLANTVSENADDYNDTNGKAHDGGIFTLDDTDNDTADDGSDASPMTTDLDYRDNAVLVLVIDAVDDFNTSVTGVGGVAIADVTVNDTLDTNSTLLGTDVNITSVTNTTPLIIDTLSGTVTVPPSTPAGTYIEMYTLCEIANPSNCDDANIIVTVLEDTDADGIPDYIDIDDDNDGILDKEERVRNIINQYANNDVSPSLEIDDNYNPDYGVVYDLDVNRDYTFTDVLGAEHNYTETITHTDFVNALVYNSTDNGVLQLYSHVYQGLSGSPLPLGSEESYTLDFTSLIPKRLGFILGDLDNHEALRLVGYRNGVAITPLVSTYFINGEIIYDVVETQKLLTLPSGAIEIISDGTATGSPNHVYTFIQFMEPIDQLVVTGFQTSLVGSSLGGSTEIYRMYDYYTDSDNDGLEDYLDLDSDNDGIPDNIEAQTTQGYILPSGVDADNDGLDDAYDANTSGETNSTGVTPVNTDNNDTVDYLDLDSDNDGIFDIVESGQGLNADVNGSTTDPVGVNGLANTVSENADDYNDTNGKAYDGGIFTLDDTDDDTADDGSDASPMTTDLDYRDNSVLVLVIDAIDDNATGQVGEVIANVTNNDTLDGDPVILGDDVNITEVNNTTPLVVDPATGSVTIPTGTTPAGEYTFNYTICENLNPNNCDEANVTVTVTAIAPDFKPVLTVYGGIVYGAGVHDFSFDTLVLNVIPGSTYDANNPLIIRIPKNEALILSYDSTMTLFKGDDVENNLWSFDDTNAFDYVMTYLGTDIPTNRSRFAITGTFTVEEGEVGRFILETTIKSGTGGDSNIDNNSDRDTMQKKL</sequence>
<accession>A0A6S6SPY6</accession>
<feature type="compositionally biased region" description="Polar residues" evidence="1">
    <location>
        <begin position="286"/>
        <end position="302"/>
    </location>
</feature>
<feature type="region of interest" description="Disordered" evidence="1">
    <location>
        <begin position="283"/>
        <end position="302"/>
    </location>
</feature>
<evidence type="ECO:0000313" key="3">
    <source>
        <dbReference type="EMBL" id="CAA6804710.1"/>
    </source>
</evidence>
<name>A0A6S6SPY6_9BACT</name>
<dbReference type="Gene3D" id="4.10.1080.10">
    <property type="entry name" value="TSP type-3 repeat"/>
    <property type="match status" value="1"/>
</dbReference>
<keyword evidence="2" id="KW-0732">Signal</keyword>
<feature type="region of interest" description="Disordered" evidence="1">
    <location>
        <begin position="368"/>
        <end position="390"/>
    </location>
</feature>
<proteinExistence type="predicted"/>
<feature type="compositionally biased region" description="Acidic residues" evidence="1">
    <location>
        <begin position="373"/>
        <end position="384"/>
    </location>
</feature>
<gene>
    <name evidence="3" type="ORF">HELGO_WM2912</name>
</gene>
<dbReference type="AlphaFoldDB" id="A0A6S6SPY6"/>
<feature type="region of interest" description="Disordered" evidence="1">
    <location>
        <begin position="794"/>
        <end position="814"/>
    </location>
</feature>
<evidence type="ECO:0000256" key="1">
    <source>
        <dbReference type="SAM" id="MobiDB-lite"/>
    </source>
</evidence>
<organism evidence="3">
    <name type="scientific">uncultured Sulfurovum sp</name>
    <dbReference type="NCBI Taxonomy" id="269237"/>
    <lineage>
        <taxon>Bacteria</taxon>
        <taxon>Pseudomonadati</taxon>
        <taxon>Campylobacterota</taxon>
        <taxon>Epsilonproteobacteria</taxon>
        <taxon>Campylobacterales</taxon>
        <taxon>Sulfurovaceae</taxon>
        <taxon>Sulfurovum</taxon>
        <taxon>environmental samples</taxon>
    </lineage>
</organism>
<dbReference type="EMBL" id="CACVAS010000036">
    <property type="protein sequence ID" value="CAA6804710.1"/>
    <property type="molecule type" value="Genomic_DNA"/>
</dbReference>